<reference evidence="2" key="1">
    <citation type="journal article" date="2012" name="Nature">
        <title>The tomato genome sequence provides insights into fleshy fruit evolution.</title>
        <authorList>
            <consortium name="Tomato Genome Consortium"/>
        </authorList>
    </citation>
    <scope>NUCLEOTIDE SEQUENCE [LARGE SCALE GENOMIC DNA]</scope>
    <source>
        <strain evidence="2">cv. Heinz 1706</strain>
    </source>
</reference>
<accession>A0A3Q7GHW0</accession>
<dbReference type="PaxDb" id="4081-Solyc05g016520.1.1"/>
<feature type="region of interest" description="Disordered" evidence="1">
    <location>
        <begin position="1"/>
        <end position="28"/>
    </location>
</feature>
<protein>
    <submittedName>
        <fullName evidence="2">Uncharacterized protein</fullName>
    </submittedName>
</protein>
<dbReference type="Gramene" id="Solyc05g016520.1.1">
    <property type="protein sequence ID" value="Solyc05g016520.1.1.1"/>
    <property type="gene ID" value="Solyc05g016520.1"/>
</dbReference>
<feature type="compositionally biased region" description="Basic and acidic residues" evidence="1">
    <location>
        <begin position="1"/>
        <end position="11"/>
    </location>
</feature>
<evidence type="ECO:0000313" key="2">
    <source>
        <dbReference type="EnsemblPlants" id="Solyc05g016520.1.1.1"/>
    </source>
</evidence>
<name>A0A3Q7GHW0_SOLLC</name>
<proteinExistence type="predicted"/>
<organism evidence="2">
    <name type="scientific">Solanum lycopersicum</name>
    <name type="common">Tomato</name>
    <name type="synonym">Lycopersicon esculentum</name>
    <dbReference type="NCBI Taxonomy" id="4081"/>
    <lineage>
        <taxon>Eukaryota</taxon>
        <taxon>Viridiplantae</taxon>
        <taxon>Streptophyta</taxon>
        <taxon>Embryophyta</taxon>
        <taxon>Tracheophyta</taxon>
        <taxon>Spermatophyta</taxon>
        <taxon>Magnoliopsida</taxon>
        <taxon>eudicotyledons</taxon>
        <taxon>Gunneridae</taxon>
        <taxon>Pentapetalae</taxon>
        <taxon>asterids</taxon>
        <taxon>lamiids</taxon>
        <taxon>Solanales</taxon>
        <taxon>Solanaceae</taxon>
        <taxon>Solanoideae</taxon>
        <taxon>Solaneae</taxon>
        <taxon>Solanum</taxon>
        <taxon>Solanum subgen. Lycopersicon</taxon>
    </lineage>
</organism>
<evidence type="ECO:0000256" key="1">
    <source>
        <dbReference type="SAM" id="MobiDB-lite"/>
    </source>
</evidence>
<dbReference type="Proteomes" id="UP000004994">
    <property type="component" value="Chromosome 5"/>
</dbReference>
<dbReference type="EnsemblPlants" id="Solyc05g016520.1.1">
    <property type="protein sequence ID" value="Solyc05g016520.1.1.1"/>
    <property type="gene ID" value="Solyc05g016520.1"/>
</dbReference>
<sequence>MNQPRHEEFRKLASNNENENNPGDIGHGLSHQPFPIHIPMLTLRMDLSYLPWLVHITYCMSSLIFQHHLCPIHNDYKVLDMGLLVSAVACAFFNRHWSAHIDRHFFALLSFY</sequence>
<keyword evidence="3" id="KW-1185">Reference proteome</keyword>
<dbReference type="AlphaFoldDB" id="A0A3Q7GHW0"/>
<evidence type="ECO:0000313" key="3">
    <source>
        <dbReference type="Proteomes" id="UP000004994"/>
    </source>
</evidence>
<dbReference type="InParanoid" id="A0A3Q7GHW0"/>
<reference evidence="2" key="2">
    <citation type="submission" date="2019-01" db="UniProtKB">
        <authorList>
            <consortium name="EnsemblPlants"/>
        </authorList>
    </citation>
    <scope>IDENTIFICATION</scope>
    <source>
        <strain evidence="2">cv. Heinz 1706</strain>
    </source>
</reference>